<dbReference type="EMBL" id="JAEPRB010001121">
    <property type="protein sequence ID" value="KAG2207589.1"/>
    <property type="molecule type" value="Genomic_DNA"/>
</dbReference>
<sequence length="375" mass="43170">MTTNTNNALLDVDNLKLIEIFEKAMVILQKSYGERSIEEDEWVDSQPNLNQLLNGNLEGNAENLNTVNKEIARLKAIMRFTNIEVSANQAAPADDHLDDPTDPEAAMNAELAALEKNILEQYRAGRAQIAEKYGRTPDSLEPMKLPYVRKNTGLRTGYDAYLSEQFNEEDKEELRHDSKQIGSIIARKAATWNLFGKEEKEEYKRKAHAYNEQLGRIAPFSLETKAHRYNLLSSCLLKILFMLREECGVESICFVAPSNTGTAFNPHRSGLGSGKDELKFTPSSFLWEFRYQMLRFNEENSFLEKAVKDLYNHELESDSMDWEDSRMYKDIRMEGWPEGVERLSPSHLVKSKKRKIEENLDKIQFVISPTNERQN</sequence>
<dbReference type="AlphaFoldDB" id="A0A8H7RAW7"/>
<proteinExistence type="predicted"/>
<name>A0A8H7RAW7_9FUNG</name>
<accession>A0A8H7RAW7</accession>
<comment type="caution">
    <text evidence="1">The sequence shown here is derived from an EMBL/GenBank/DDBJ whole genome shotgun (WGS) entry which is preliminary data.</text>
</comment>
<protein>
    <submittedName>
        <fullName evidence="1">Uncharacterized protein</fullName>
    </submittedName>
</protein>
<keyword evidence="2" id="KW-1185">Reference proteome</keyword>
<organism evidence="1 2">
    <name type="scientific">Circinella minor</name>
    <dbReference type="NCBI Taxonomy" id="1195481"/>
    <lineage>
        <taxon>Eukaryota</taxon>
        <taxon>Fungi</taxon>
        <taxon>Fungi incertae sedis</taxon>
        <taxon>Mucoromycota</taxon>
        <taxon>Mucoromycotina</taxon>
        <taxon>Mucoromycetes</taxon>
        <taxon>Mucorales</taxon>
        <taxon>Lichtheimiaceae</taxon>
        <taxon>Circinella</taxon>
    </lineage>
</organism>
<dbReference type="Proteomes" id="UP000646827">
    <property type="component" value="Unassembled WGS sequence"/>
</dbReference>
<reference evidence="1 2" key="1">
    <citation type="submission" date="2020-12" db="EMBL/GenBank/DDBJ databases">
        <title>Metabolic potential, ecology and presence of endohyphal bacteria is reflected in genomic diversity of Mucoromycotina.</title>
        <authorList>
            <person name="Muszewska A."/>
            <person name="Okrasinska A."/>
            <person name="Steczkiewicz K."/>
            <person name="Drgas O."/>
            <person name="Orlowska M."/>
            <person name="Perlinska-Lenart U."/>
            <person name="Aleksandrzak-Piekarczyk T."/>
            <person name="Szatraj K."/>
            <person name="Zielenkiewicz U."/>
            <person name="Pilsyk S."/>
            <person name="Malc E."/>
            <person name="Mieczkowski P."/>
            <person name="Kruszewska J.S."/>
            <person name="Biernat P."/>
            <person name="Pawlowska J."/>
        </authorList>
    </citation>
    <scope>NUCLEOTIDE SEQUENCE [LARGE SCALE GENOMIC DNA]</scope>
    <source>
        <strain evidence="1 2">CBS 142.35</strain>
    </source>
</reference>
<evidence type="ECO:0000313" key="2">
    <source>
        <dbReference type="Proteomes" id="UP000646827"/>
    </source>
</evidence>
<gene>
    <name evidence="1" type="ORF">INT45_011596</name>
</gene>
<evidence type="ECO:0000313" key="1">
    <source>
        <dbReference type="EMBL" id="KAG2207589.1"/>
    </source>
</evidence>
<dbReference type="OrthoDB" id="2269626at2759"/>